<name>A0A8D8CFA7_CULPI</name>
<dbReference type="AlphaFoldDB" id="A0A8D8CFA7"/>
<protein>
    <submittedName>
        <fullName evidence="1">(northern house mosquito) hypothetical protein</fullName>
    </submittedName>
</protein>
<accession>A0A8D8CFA7</accession>
<evidence type="ECO:0000313" key="1">
    <source>
        <dbReference type="EMBL" id="CAG6491674.1"/>
    </source>
</evidence>
<organism evidence="1">
    <name type="scientific">Culex pipiens</name>
    <name type="common">House mosquito</name>
    <dbReference type="NCBI Taxonomy" id="7175"/>
    <lineage>
        <taxon>Eukaryota</taxon>
        <taxon>Metazoa</taxon>
        <taxon>Ecdysozoa</taxon>
        <taxon>Arthropoda</taxon>
        <taxon>Hexapoda</taxon>
        <taxon>Insecta</taxon>
        <taxon>Pterygota</taxon>
        <taxon>Neoptera</taxon>
        <taxon>Endopterygota</taxon>
        <taxon>Diptera</taxon>
        <taxon>Nematocera</taxon>
        <taxon>Culicoidea</taxon>
        <taxon>Culicidae</taxon>
        <taxon>Culicinae</taxon>
        <taxon>Culicini</taxon>
        <taxon>Culex</taxon>
        <taxon>Culex</taxon>
    </lineage>
</organism>
<sequence>MSEADYGSVGARHRSFQPFLSTISRCVTCLTSITQTSGRTVCTGSGRTACTKGAVVLGLLPEHGIRSEEVTATPCPRDGAAELTWTTNWQNLYHSRRRTKC</sequence>
<dbReference type="EMBL" id="HBUE01119362">
    <property type="protein sequence ID" value="CAG6491674.1"/>
    <property type="molecule type" value="Transcribed_RNA"/>
</dbReference>
<proteinExistence type="predicted"/>
<reference evidence="1" key="1">
    <citation type="submission" date="2021-05" db="EMBL/GenBank/DDBJ databases">
        <authorList>
            <person name="Alioto T."/>
            <person name="Alioto T."/>
            <person name="Gomez Garrido J."/>
        </authorList>
    </citation>
    <scope>NUCLEOTIDE SEQUENCE</scope>
</reference>